<dbReference type="Gene3D" id="3.50.4.20">
    <property type="match status" value="1"/>
</dbReference>
<feature type="region of interest" description="Disordered" evidence="2">
    <location>
        <begin position="118"/>
        <end position="186"/>
    </location>
</feature>
<dbReference type="InterPro" id="IPR038141">
    <property type="entry name" value="YutD-like_sf"/>
</dbReference>
<dbReference type="Pfam" id="PF06265">
    <property type="entry name" value="YutD-like"/>
    <property type="match status" value="1"/>
</dbReference>
<organism evidence="3 4">
    <name type="scientific">Companilactobacillus zhachilii</name>
    <dbReference type="NCBI Taxonomy" id="2304606"/>
    <lineage>
        <taxon>Bacteria</taxon>
        <taxon>Bacillati</taxon>
        <taxon>Bacillota</taxon>
        <taxon>Bacilli</taxon>
        <taxon>Lactobacillales</taxon>
        <taxon>Lactobacillaceae</taxon>
        <taxon>Companilactobacillus</taxon>
    </lineage>
</organism>
<protein>
    <submittedName>
        <fullName evidence="3">DUF1027 domain-containing protein</fullName>
    </submittedName>
</protein>
<sequence length="186" mass="22306">MQEIEDNTATTKLVDVIKLDDNLISIDKKKYRLVENHDNGFSEERIEERYNNVLEKYDYIVGDWGYDQLRFKGFYEDERKESTLDNRISHLEDYLLEYCNFGCAYFVLEKVQKAPLKNNHHRNNNHSNHTHKFRTRTTHAKAENKSNRPHNNQRRKNKVSKRRVTKKTTASTKKTFKIRKIGEKNK</sequence>
<proteinExistence type="predicted"/>
<dbReference type="PIRSF" id="PIRSF012565">
    <property type="entry name" value="DUF1027"/>
    <property type="match status" value="1"/>
</dbReference>
<evidence type="ECO:0000256" key="1">
    <source>
        <dbReference type="PIRSR" id="PIRSR012565-1"/>
    </source>
</evidence>
<dbReference type="EMBL" id="CP031933">
    <property type="protein sequence ID" value="AYE37737.1"/>
    <property type="molecule type" value="Genomic_DNA"/>
</dbReference>
<dbReference type="InterPro" id="IPR009370">
    <property type="entry name" value="YutD-like"/>
</dbReference>
<feature type="compositionally biased region" description="Basic residues" evidence="2">
    <location>
        <begin position="147"/>
        <end position="166"/>
    </location>
</feature>
<gene>
    <name evidence="3" type="ORF">D1B17_03300</name>
</gene>
<dbReference type="RefSeq" id="WP_120141985.1">
    <property type="nucleotide sequence ID" value="NZ_CP031933.2"/>
</dbReference>
<dbReference type="AlphaFoldDB" id="A0A386PTN1"/>
<reference evidence="4" key="1">
    <citation type="submission" date="2018-08" db="EMBL/GenBank/DDBJ databases">
        <title>Genome of Lactobacillus sp. HBUAS52074.</title>
        <authorList>
            <person name="Guo Z."/>
            <person name="Zhang Z.D."/>
        </authorList>
    </citation>
    <scope>NUCLEOTIDE SEQUENCE [LARGE SCALE GENOMIC DNA]</scope>
    <source>
        <strain evidence="4">HBUAS52074</strain>
    </source>
</reference>
<evidence type="ECO:0000256" key="2">
    <source>
        <dbReference type="SAM" id="MobiDB-lite"/>
    </source>
</evidence>
<evidence type="ECO:0000313" key="3">
    <source>
        <dbReference type="EMBL" id="AYE37737.1"/>
    </source>
</evidence>
<evidence type="ECO:0000313" key="4">
    <source>
        <dbReference type="Proteomes" id="UP000267208"/>
    </source>
</evidence>
<dbReference type="KEGG" id="lzh:D1B17_03300"/>
<keyword evidence="1" id="KW-1015">Disulfide bond</keyword>
<feature type="compositionally biased region" description="Basic residues" evidence="2">
    <location>
        <begin position="118"/>
        <end position="139"/>
    </location>
</feature>
<keyword evidence="4" id="KW-1185">Reference proteome</keyword>
<dbReference type="Proteomes" id="UP000267208">
    <property type="component" value="Chromosome"/>
</dbReference>
<feature type="disulfide bond" evidence="1">
    <location>
        <begin position="99"/>
        <end position="103"/>
    </location>
</feature>
<dbReference type="OrthoDB" id="1650379at2"/>
<name>A0A386PTN1_9LACO</name>
<accession>A0A386PTN1</accession>